<organism evidence="2 3">
    <name type="scientific">Actinoplanes xinjiangensis</name>
    <dbReference type="NCBI Taxonomy" id="512350"/>
    <lineage>
        <taxon>Bacteria</taxon>
        <taxon>Bacillati</taxon>
        <taxon>Actinomycetota</taxon>
        <taxon>Actinomycetes</taxon>
        <taxon>Micromonosporales</taxon>
        <taxon>Micromonosporaceae</taxon>
        <taxon>Actinoplanes</taxon>
    </lineage>
</organism>
<feature type="transmembrane region" description="Helical" evidence="1">
    <location>
        <begin position="250"/>
        <end position="273"/>
    </location>
</feature>
<dbReference type="Proteomes" id="UP000245697">
    <property type="component" value="Unassembled WGS sequence"/>
</dbReference>
<name>A0A316FFJ6_9ACTN</name>
<comment type="caution">
    <text evidence="2">The sequence shown here is derived from an EMBL/GenBank/DDBJ whole genome shotgun (WGS) entry which is preliminary data.</text>
</comment>
<feature type="transmembrane region" description="Helical" evidence="1">
    <location>
        <begin position="216"/>
        <end position="238"/>
    </location>
</feature>
<reference evidence="2 3" key="1">
    <citation type="submission" date="2018-05" db="EMBL/GenBank/DDBJ databases">
        <title>Genomic Encyclopedia of Archaeal and Bacterial Type Strains, Phase II (KMG-II): from individual species to whole genera.</title>
        <authorList>
            <person name="Goeker M."/>
        </authorList>
    </citation>
    <scope>NUCLEOTIDE SEQUENCE [LARGE SCALE GENOMIC DNA]</scope>
    <source>
        <strain evidence="2 3">DSM 45184</strain>
    </source>
</reference>
<evidence type="ECO:0000313" key="2">
    <source>
        <dbReference type="EMBL" id="PWK47179.1"/>
    </source>
</evidence>
<dbReference type="AlphaFoldDB" id="A0A316FFJ6"/>
<protein>
    <submittedName>
        <fullName evidence="2">Uncharacterized protein</fullName>
    </submittedName>
</protein>
<proteinExistence type="predicted"/>
<accession>A0A316FFJ6</accession>
<keyword evidence="1" id="KW-0812">Transmembrane</keyword>
<feature type="transmembrane region" description="Helical" evidence="1">
    <location>
        <begin position="40"/>
        <end position="57"/>
    </location>
</feature>
<keyword evidence="3" id="KW-1185">Reference proteome</keyword>
<sequence length="356" mass="35214">MAALFGADQFAAQAGLLALGSLGVLVAARQQAVRRVRWSLFAGIAVLAVAVAVPDIFNPSVAGPQRLAPATAGTDTFVRDVVVSEWLTLLAVLLACTAFLWTAAGTTGPAAAKTGRAAAMTWTTAGTSGPAAAPIETAAVIPAPPEPVTAVGDSIPAETATAVADPMSAEPVAAVADPLSGETATSVVDPLDAEPAAPVGEVSDPAVTAHRRGDPVIVAAAAGALLIVVTVADLGLVTAGQKRSGAAGQLLIATGFPLAVALFAVTSAVLAAYRMTGRTVAASATVAAGGLLLAVSALAVVYMGVLSAPLPYGYARNLIFDAAMVRTGWGDLDLLAALKVAGMLAGAGCLVHSRTR</sequence>
<feature type="transmembrane region" description="Helical" evidence="1">
    <location>
        <begin position="280"/>
        <end position="305"/>
    </location>
</feature>
<evidence type="ECO:0000256" key="1">
    <source>
        <dbReference type="SAM" id="Phobius"/>
    </source>
</evidence>
<keyword evidence="1" id="KW-1133">Transmembrane helix</keyword>
<feature type="transmembrane region" description="Helical" evidence="1">
    <location>
        <begin position="12"/>
        <end position="28"/>
    </location>
</feature>
<gene>
    <name evidence="2" type="ORF">BC793_108294</name>
</gene>
<evidence type="ECO:0000313" key="3">
    <source>
        <dbReference type="Proteomes" id="UP000245697"/>
    </source>
</evidence>
<keyword evidence="1" id="KW-0472">Membrane</keyword>
<dbReference type="EMBL" id="QGGR01000008">
    <property type="protein sequence ID" value="PWK47179.1"/>
    <property type="molecule type" value="Genomic_DNA"/>
</dbReference>
<feature type="transmembrane region" description="Helical" evidence="1">
    <location>
        <begin position="334"/>
        <end position="351"/>
    </location>
</feature>
<feature type="transmembrane region" description="Helical" evidence="1">
    <location>
        <begin position="86"/>
        <end position="104"/>
    </location>
</feature>